<comment type="subunit">
    <text evidence="2">Homodimer.</text>
</comment>
<dbReference type="SUPFAM" id="SSF53383">
    <property type="entry name" value="PLP-dependent transferases"/>
    <property type="match status" value="1"/>
</dbReference>
<dbReference type="GO" id="GO:0008483">
    <property type="term" value="F:transaminase activity"/>
    <property type="evidence" value="ECO:0007669"/>
    <property type="project" value="UniProtKB-KW"/>
</dbReference>
<keyword evidence="5" id="KW-0032">Aminotransferase</keyword>
<evidence type="ECO:0000256" key="1">
    <source>
        <dbReference type="ARBA" id="ARBA00001933"/>
    </source>
</evidence>
<dbReference type="GO" id="GO:0030170">
    <property type="term" value="F:pyridoxal phosphate binding"/>
    <property type="evidence" value="ECO:0007669"/>
    <property type="project" value="InterPro"/>
</dbReference>
<accession>A0A940NKZ9</accession>
<dbReference type="AlphaFoldDB" id="A0A940NKZ9"/>
<protein>
    <submittedName>
        <fullName evidence="5">Aminotransferase class I/II-fold pyridoxal phosphate-dependent enzyme</fullName>
    </submittedName>
</protein>
<dbReference type="EMBL" id="JAGIYQ010000009">
    <property type="protein sequence ID" value="MBP0726162.1"/>
    <property type="molecule type" value="Genomic_DNA"/>
</dbReference>
<keyword evidence="6" id="KW-1185">Reference proteome</keyword>
<dbReference type="InterPro" id="IPR015422">
    <property type="entry name" value="PyrdxlP-dep_Trfase_small"/>
</dbReference>
<comment type="caution">
    <text evidence="5">The sequence shown here is derived from an EMBL/GenBank/DDBJ whole genome shotgun (WGS) entry which is preliminary data.</text>
</comment>
<dbReference type="Proteomes" id="UP000682134">
    <property type="component" value="Unassembled WGS sequence"/>
</dbReference>
<evidence type="ECO:0000256" key="3">
    <source>
        <dbReference type="ARBA" id="ARBA00022679"/>
    </source>
</evidence>
<evidence type="ECO:0000313" key="5">
    <source>
        <dbReference type="EMBL" id="MBP0726162.1"/>
    </source>
</evidence>
<dbReference type="InterPro" id="IPR015424">
    <property type="entry name" value="PyrdxlP-dep_Trfase"/>
</dbReference>
<dbReference type="InterPro" id="IPR004839">
    <property type="entry name" value="Aminotransferase_I/II_large"/>
</dbReference>
<gene>
    <name evidence="5" type="ORF">J5Y03_13345</name>
</gene>
<dbReference type="PANTHER" id="PTHR13693">
    <property type="entry name" value="CLASS II AMINOTRANSFERASE/8-AMINO-7-OXONONANOATE SYNTHASE"/>
    <property type="match status" value="1"/>
</dbReference>
<organism evidence="5 6">
    <name type="scientific">Gottfriedia endophytica</name>
    <dbReference type="NCBI Taxonomy" id="2820819"/>
    <lineage>
        <taxon>Bacteria</taxon>
        <taxon>Bacillati</taxon>
        <taxon>Bacillota</taxon>
        <taxon>Bacilli</taxon>
        <taxon>Bacillales</taxon>
        <taxon>Bacillaceae</taxon>
        <taxon>Gottfriedia</taxon>
    </lineage>
</organism>
<keyword evidence="3" id="KW-0808">Transferase</keyword>
<dbReference type="Pfam" id="PF00155">
    <property type="entry name" value="Aminotran_1_2"/>
    <property type="match status" value="1"/>
</dbReference>
<dbReference type="PANTHER" id="PTHR13693:SF3">
    <property type="entry name" value="LD36009P"/>
    <property type="match status" value="1"/>
</dbReference>
<reference evidence="5" key="1">
    <citation type="submission" date="2021-04" db="EMBL/GenBank/DDBJ databases">
        <title>Genome seq and assembly of Bacillus sp.</title>
        <authorList>
            <person name="Chhetri G."/>
        </authorList>
    </citation>
    <scope>NUCLEOTIDE SEQUENCE</scope>
    <source>
        <strain evidence="5">RG28</strain>
    </source>
</reference>
<dbReference type="Gene3D" id="3.90.1150.10">
    <property type="entry name" value="Aspartate Aminotransferase, domain 1"/>
    <property type="match status" value="1"/>
</dbReference>
<comment type="cofactor">
    <cofactor evidence="1">
        <name>pyridoxal 5'-phosphate</name>
        <dbReference type="ChEBI" id="CHEBI:597326"/>
    </cofactor>
</comment>
<proteinExistence type="predicted"/>
<evidence type="ECO:0000313" key="6">
    <source>
        <dbReference type="Proteomes" id="UP000682134"/>
    </source>
</evidence>
<dbReference type="InterPro" id="IPR050087">
    <property type="entry name" value="AON_synthase_class-II"/>
</dbReference>
<evidence type="ECO:0000256" key="2">
    <source>
        <dbReference type="ARBA" id="ARBA00011738"/>
    </source>
</evidence>
<sequence length="152" mass="17089">MGVLDGYVASIQTLIDYLNHKRRPFLFSTSHPPAVKMACDEAINVLLEEEELIDRIWDNAKFFKDGLNKFGFNTGKSETPVPPIIIGEPKKTHEFTDKLLQNDVFAQGIIFPTFAKDLGRVRTIVTAQHTKEELQEALNAFGKVGKELDVIS</sequence>
<name>A0A940NKZ9_9BACI</name>
<evidence type="ECO:0000259" key="4">
    <source>
        <dbReference type="Pfam" id="PF00155"/>
    </source>
</evidence>
<feature type="domain" description="Aminotransferase class I/classII large" evidence="4">
    <location>
        <begin position="6"/>
        <end position="141"/>
    </location>
</feature>